<evidence type="ECO:0000256" key="2">
    <source>
        <dbReference type="ARBA" id="ARBA00022527"/>
    </source>
</evidence>
<dbReference type="EMBL" id="CADCTQ010000225">
    <property type="protein sequence ID" value="CAA9261915.1"/>
    <property type="molecule type" value="Genomic_DNA"/>
</dbReference>
<dbReference type="Pfam" id="PF00069">
    <property type="entry name" value="Pkinase"/>
    <property type="match status" value="1"/>
</dbReference>
<dbReference type="CDD" id="cd14014">
    <property type="entry name" value="STKc_PknB_like"/>
    <property type="match status" value="1"/>
</dbReference>
<dbReference type="InterPro" id="IPR017441">
    <property type="entry name" value="Protein_kinase_ATP_BS"/>
</dbReference>
<keyword evidence="5 11" id="KW-0418">Kinase</keyword>
<evidence type="ECO:0000259" key="10">
    <source>
        <dbReference type="PROSITE" id="PS50011"/>
    </source>
</evidence>
<dbReference type="Gene3D" id="3.30.200.20">
    <property type="entry name" value="Phosphorylase Kinase, domain 1"/>
    <property type="match status" value="1"/>
</dbReference>
<feature type="region of interest" description="Disordered" evidence="8">
    <location>
        <begin position="275"/>
        <end position="323"/>
    </location>
</feature>
<feature type="compositionally biased region" description="Pro residues" evidence="8">
    <location>
        <begin position="279"/>
        <end position="303"/>
    </location>
</feature>
<feature type="binding site" evidence="7">
    <location>
        <position position="38"/>
    </location>
    <ligand>
        <name>ATP</name>
        <dbReference type="ChEBI" id="CHEBI:30616"/>
    </ligand>
</feature>
<keyword evidence="9" id="KW-0472">Membrane</keyword>
<dbReference type="EC" id="2.7.11.1" evidence="1"/>
<reference evidence="11" key="1">
    <citation type="submission" date="2020-02" db="EMBL/GenBank/DDBJ databases">
        <authorList>
            <person name="Meier V. D."/>
        </authorList>
    </citation>
    <scope>NUCLEOTIDE SEQUENCE</scope>
    <source>
        <strain evidence="11">AVDCRST_MAG56</strain>
    </source>
</reference>
<dbReference type="FunFam" id="3.30.200.20:FF:000042">
    <property type="entry name" value="Aurora kinase A"/>
    <property type="match status" value="1"/>
</dbReference>
<name>A0A6J4IU13_9SPHI</name>
<evidence type="ECO:0000256" key="9">
    <source>
        <dbReference type="SAM" id="Phobius"/>
    </source>
</evidence>
<evidence type="ECO:0000313" key="11">
    <source>
        <dbReference type="EMBL" id="CAA9261915.1"/>
    </source>
</evidence>
<dbReference type="PROSITE" id="PS00108">
    <property type="entry name" value="PROTEIN_KINASE_ST"/>
    <property type="match status" value="1"/>
</dbReference>
<feature type="compositionally biased region" description="Basic and acidic residues" evidence="8">
    <location>
        <begin position="351"/>
        <end position="382"/>
    </location>
</feature>
<gene>
    <name evidence="11" type="ORF">AVDCRST_MAG56-2583</name>
</gene>
<dbReference type="PANTHER" id="PTHR43289:SF6">
    <property type="entry name" value="SERINE_THREONINE-PROTEIN KINASE NEKL-3"/>
    <property type="match status" value="1"/>
</dbReference>
<evidence type="ECO:0000256" key="4">
    <source>
        <dbReference type="ARBA" id="ARBA00022741"/>
    </source>
</evidence>
<evidence type="ECO:0000256" key="7">
    <source>
        <dbReference type="PROSITE-ProRule" id="PRU10141"/>
    </source>
</evidence>
<feature type="transmembrane region" description="Helical" evidence="9">
    <location>
        <begin position="325"/>
        <end position="346"/>
    </location>
</feature>
<evidence type="ECO:0000256" key="1">
    <source>
        <dbReference type="ARBA" id="ARBA00012513"/>
    </source>
</evidence>
<dbReference type="PROSITE" id="PS50011">
    <property type="entry name" value="PROTEIN_KINASE_DOM"/>
    <property type="match status" value="1"/>
</dbReference>
<dbReference type="InterPro" id="IPR011009">
    <property type="entry name" value="Kinase-like_dom_sf"/>
</dbReference>
<dbReference type="InterPro" id="IPR008271">
    <property type="entry name" value="Ser/Thr_kinase_AS"/>
</dbReference>
<keyword evidence="6 7" id="KW-0067">ATP-binding</keyword>
<dbReference type="FunFam" id="1.10.510.10:FF:000021">
    <property type="entry name" value="Serine/threonine protein kinase"/>
    <property type="match status" value="1"/>
</dbReference>
<feature type="region of interest" description="Disordered" evidence="8">
    <location>
        <begin position="346"/>
        <end position="419"/>
    </location>
</feature>
<feature type="domain" description="Protein kinase" evidence="10">
    <location>
        <begin position="9"/>
        <end position="275"/>
    </location>
</feature>
<evidence type="ECO:0000256" key="6">
    <source>
        <dbReference type="ARBA" id="ARBA00022840"/>
    </source>
</evidence>
<keyword evidence="9" id="KW-1133">Transmembrane helix</keyword>
<accession>A0A6J4IU13</accession>
<keyword evidence="4 7" id="KW-0547">Nucleotide-binding</keyword>
<keyword evidence="9" id="KW-0812">Transmembrane</keyword>
<evidence type="ECO:0000256" key="8">
    <source>
        <dbReference type="SAM" id="MobiDB-lite"/>
    </source>
</evidence>
<dbReference type="SMART" id="SM00220">
    <property type="entry name" value="S_TKc"/>
    <property type="match status" value="1"/>
</dbReference>
<protein>
    <recommendedName>
        <fullName evidence="1">non-specific serine/threonine protein kinase</fullName>
        <ecNumber evidence="1">2.7.11.1</ecNumber>
    </recommendedName>
</protein>
<proteinExistence type="predicted"/>
<dbReference type="PANTHER" id="PTHR43289">
    <property type="entry name" value="MITOGEN-ACTIVATED PROTEIN KINASE KINASE KINASE 20-RELATED"/>
    <property type="match status" value="1"/>
</dbReference>
<dbReference type="AlphaFoldDB" id="A0A6J4IU13"/>
<dbReference type="InterPro" id="IPR000719">
    <property type="entry name" value="Prot_kinase_dom"/>
</dbReference>
<dbReference type="PROSITE" id="PS00107">
    <property type="entry name" value="PROTEIN_KINASE_ATP"/>
    <property type="match status" value="1"/>
</dbReference>
<dbReference type="Gene3D" id="1.10.510.10">
    <property type="entry name" value="Transferase(Phosphotransferase) domain 1"/>
    <property type="match status" value="1"/>
</dbReference>
<dbReference type="GO" id="GO:0004674">
    <property type="term" value="F:protein serine/threonine kinase activity"/>
    <property type="evidence" value="ECO:0007669"/>
    <property type="project" value="UniProtKB-KW"/>
</dbReference>
<keyword evidence="2 11" id="KW-0723">Serine/threonine-protein kinase</keyword>
<evidence type="ECO:0000256" key="5">
    <source>
        <dbReference type="ARBA" id="ARBA00022777"/>
    </source>
</evidence>
<keyword evidence="3" id="KW-0808">Transferase</keyword>
<dbReference type="SUPFAM" id="SSF56112">
    <property type="entry name" value="Protein kinase-like (PK-like)"/>
    <property type="match status" value="1"/>
</dbReference>
<dbReference type="GO" id="GO:0005524">
    <property type="term" value="F:ATP binding"/>
    <property type="evidence" value="ECO:0007669"/>
    <property type="project" value="UniProtKB-UniRule"/>
</dbReference>
<sequence>MVGQLVRNYRIESLLGTGGMGSVYLAVHTQLGRRIAIKVIHPALARNPVVRERFRNEAAALSHLQHPNIVTLYDYSEEEDALYLFMEYVEGKTLDDYIGTETGPIPEEKAVPLFARLLDAVAYAHDRGVIHRDIKPSNLMVNGAGNAKILDFGIAKLTGQGIGGLTKEGTRMGTVLYMSPEQVRGDVLDARSDVYSLGVTLFQVLTGRPPYDEASLTEYAVYQRILHEPLPRMRDRYPLVTERMQAVVDRATAKDPADRFADCHAFREALLDPTLRPAAPVPPPIPEPPLATPTPVPSIPKPAGPRRDTAVTPETPPARAPGRRGAAWVGVLLAAVILIGLLIALAPGDDPSPRRRDTATRAPDRAETTRPREPEPELREEPPAEMAPEEAPTEAVTDSATGPEPAADTTGIPQAPAAGVPDNIRLEYEAVPPSGESSPTDRFAVKIVLSNTDEGVAFDNVTLRIRFLGESGEVLGTYIYEHGRLEPGTVERFNVERRVQAATATCEVLSAQPVTP</sequence>
<evidence type="ECO:0000256" key="3">
    <source>
        <dbReference type="ARBA" id="ARBA00022679"/>
    </source>
</evidence>
<organism evidence="11">
    <name type="scientific">uncultured Cytophagales bacterium</name>
    <dbReference type="NCBI Taxonomy" id="158755"/>
    <lineage>
        <taxon>Bacteria</taxon>
        <taxon>Pseudomonadati</taxon>
        <taxon>Bacteroidota</taxon>
        <taxon>Sphingobacteriia</taxon>
        <taxon>Sphingobacteriales</taxon>
        <taxon>environmental samples</taxon>
    </lineage>
</organism>